<comment type="caution">
    <text evidence="7">The sequence shown here is derived from an EMBL/GenBank/DDBJ whole genome shotgun (WGS) entry which is preliminary data.</text>
</comment>
<dbReference type="Proteomes" id="UP000641646">
    <property type="component" value="Unassembled WGS sequence"/>
</dbReference>
<dbReference type="SUPFAM" id="SSF51735">
    <property type="entry name" value="NAD(P)-binding Rossmann-fold domains"/>
    <property type="match status" value="1"/>
</dbReference>
<evidence type="ECO:0000259" key="6">
    <source>
        <dbReference type="Pfam" id="PF00107"/>
    </source>
</evidence>
<evidence type="ECO:0000256" key="4">
    <source>
        <dbReference type="ARBA" id="ARBA00022833"/>
    </source>
</evidence>
<reference evidence="7" key="2">
    <citation type="submission" date="2020-08" db="EMBL/GenBank/DDBJ databases">
        <authorList>
            <person name="Chen M."/>
            <person name="Teng W."/>
            <person name="Zhao L."/>
            <person name="Hu C."/>
            <person name="Zhou Y."/>
            <person name="Han B."/>
            <person name="Song L."/>
            <person name="Shu W."/>
        </authorList>
    </citation>
    <scope>NUCLEOTIDE SEQUENCE</scope>
    <source>
        <strain evidence="7">FACHB-1375</strain>
    </source>
</reference>
<keyword evidence="8" id="KW-1185">Reference proteome</keyword>
<evidence type="ECO:0000256" key="1">
    <source>
        <dbReference type="ARBA" id="ARBA00001947"/>
    </source>
</evidence>
<dbReference type="PANTHER" id="PTHR43350:SF19">
    <property type="entry name" value="D-GULOSIDE 3-DEHYDROGENASE"/>
    <property type="match status" value="1"/>
</dbReference>
<dbReference type="GO" id="GO:0016491">
    <property type="term" value="F:oxidoreductase activity"/>
    <property type="evidence" value="ECO:0007669"/>
    <property type="project" value="UniProtKB-KW"/>
</dbReference>
<feature type="domain" description="Alcohol dehydrogenase-like C-terminal" evidence="6">
    <location>
        <begin position="123"/>
        <end position="220"/>
    </location>
</feature>
<dbReference type="Gene3D" id="3.90.180.10">
    <property type="entry name" value="Medium-chain alcohol dehydrogenases, catalytic domain"/>
    <property type="match status" value="1"/>
</dbReference>
<reference evidence="7" key="1">
    <citation type="journal article" date="2015" name="ISME J.">
        <title>Draft Genome Sequence of Streptomyces incarnatus NRRL8089, which Produces the Nucleoside Antibiotic Sinefungin.</title>
        <authorList>
            <person name="Oshima K."/>
            <person name="Hattori M."/>
            <person name="Shimizu H."/>
            <person name="Fukuda K."/>
            <person name="Nemoto M."/>
            <person name="Inagaki K."/>
            <person name="Tamura T."/>
        </authorList>
    </citation>
    <scope>NUCLEOTIDE SEQUENCE</scope>
    <source>
        <strain evidence="7">FACHB-1375</strain>
    </source>
</reference>
<evidence type="ECO:0000256" key="3">
    <source>
        <dbReference type="ARBA" id="ARBA00022723"/>
    </source>
</evidence>
<keyword evidence="5" id="KW-0560">Oxidoreductase</keyword>
<sequence length="292" mass="30643">MLYTQESPHKIEDSLRVRLRVVRSLLDLTIPQSEGNSLLPIPVIGRVIESTAQGVPVDSLVLAPGNNAPECSVSAAACLPLEAGTDENDALLAGIAAPALAAMRRVNFEIGVHAVVLGLNLYGLLLVSTSRLGGAGNLSALDARESRRAYAEKLGAGRVASPEEPGWPEALVQGSSRGGADVVFVTGTEPGLVEAILPKCRKEARVLVLASMPAGAIDLYHSIHSPGRTLLGPQPQTEPGQQWVTDAGRLLRLAQAGRYRPEGIIGERVKASEATANSTSSTSLTVVLDWES</sequence>
<name>A0A926VNV4_9CYAN</name>
<accession>A0A926VNV4</accession>
<dbReference type="EMBL" id="JACJPW010000187">
    <property type="protein sequence ID" value="MBD2186297.1"/>
    <property type="molecule type" value="Genomic_DNA"/>
</dbReference>
<dbReference type="AlphaFoldDB" id="A0A926VNV4"/>
<evidence type="ECO:0000313" key="7">
    <source>
        <dbReference type="EMBL" id="MBD2186297.1"/>
    </source>
</evidence>
<keyword evidence="4" id="KW-0862">Zinc</keyword>
<dbReference type="Pfam" id="PF00107">
    <property type="entry name" value="ADH_zinc_N"/>
    <property type="match status" value="1"/>
</dbReference>
<comment type="cofactor">
    <cofactor evidence="1">
        <name>Zn(2+)</name>
        <dbReference type="ChEBI" id="CHEBI:29105"/>
    </cofactor>
</comment>
<dbReference type="PANTHER" id="PTHR43350">
    <property type="entry name" value="NAD-DEPENDENT ALCOHOL DEHYDROGENASE"/>
    <property type="match status" value="1"/>
</dbReference>
<evidence type="ECO:0000256" key="2">
    <source>
        <dbReference type="ARBA" id="ARBA00008072"/>
    </source>
</evidence>
<dbReference type="InterPro" id="IPR036291">
    <property type="entry name" value="NAD(P)-bd_dom_sf"/>
</dbReference>
<organism evidence="7 8">
    <name type="scientific">Aerosakkonema funiforme FACHB-1375</name>
    <dbReference type="NCBI Taxonomy" id="2949571"/>
    <lineage>
        <taxon>Bacteria</taxon>
        <taxon>Bacillati</taxon>
        <taxon>Cyanobacteriota</taxon>
        <taxon>Cyanophyceae</taxon>
        <taxon>Oscillatoriophycideae</taxon>
        <taxon>Aerosakkonematales</taxon>
        <taxon>Aerosakkonemataceae</taxon>
        <taxon>Aerosakkonema</taxon>
    </lineage>
</organism>
<dbReference type="InterPro" id="IPR013149">
    <property type="entry name" value="ADH-like_C"/>
</dbReference>
<comment type="similarity">
    <text evidence="2">Belongs to the zinc-containing alcohol dehydrogenase family.</text>
</comment>
<dbReference type="Gene3D" id="3.40.50.720">
    <property type="entry name" value="NAD(P)-binding Rossmann-like Domain"/>
    <property type="match status" value="1"/>
</dbReference>
<evidence type="ECO:0000313" key="8">
    <source>
        <dbReference type="Proteomes" id="UP000641646"/>
    </source>
</evidence>
<gene>
    <name evidence="7" type="ORF">H6G03_35475</name>
</gene>
<dbReference type="GO" id="GO:0046872">
    <property type="term" value="F:metal ion binding"/>
    <property type="evidence" value="ECO:0007669"/>
    <property type="project" value="UniProtKB-KW"/>
</dbReference>
<protein>
    <submittedName>
        <fullName evidence="7">Zinc-binding dehydrogenase</fullName>
    </submittedName>
</protein>
<evidence type="ECO:0000256" key="5">
    <source>
        <dbReference type="ARBA" id="ARBA00023002"/>
    </source>
</evidence>
<proteinExistence type="inferred from homology"/>
<dbReference type="RefSeq" id="WP_190475482.1">
    <property type="nucleotide sequence ID" value="NZ_JACJPW010000187.1"/>
</dbReference>
<keyword evidence="3" id="KW-0479">Metal-binding</keyword>